<feature type="transmembrane region" description="Helical" evidence="1">
    <location>
        <begin position="120"/>
        <end position="139"/>
    </location>
</feature>
<protein>
    <recommendedName>
        <fullName evidence="4">Mpv17/PMP22 family protein</fullName>
    </recommendedName>
</protein>
<keyword evidence="1" id="KW-1133">Transmembrane helix</keyword>
<feature type="transmembrane region" description="Helical" evidence="1">
    <location>
        <begin position="175"/>
        <end position="198"/>
    </location>
</feature>
<evidence type="ECO:0008006" key="4">
    <source>
        <dbReference type="Google" id="ProtNLM"/>
    </source>
</evidence>
<dbReference type="KEGG" id="psel:GM415_09110"/>
<feature type="transmembrane region" description="Helical" evidence="1">
    <location>
        <begin position="204"/>
        <end position="223"/>
    </location>
</feature>
<dbReference type="RefSeq" id="WP_158947497.1">
    <property type="nucleotide sequence ID" value="NZ_CP046400.1"/>
</dbReference>
<gene>
    <name evidence="2" type="ORF">GM415_09110</name>
</gene>
<dbReference type="Proteomes" id="UP000428328">
    <property type="component" value="Chromosome"/>
</dbReference>
<reference evidence="2 3" key="1">
    <citation type="submission" date="2019-11" db="EMBL/GenBank/DDBJ databases">
        <authorList>
            <person name="Zheng R.K."/>
            <person name="Sun C.M."/>
        </authorList>
    </citation>
    <scope>NUCLEOTIDE SEQUENCE [LARGE SCALE GENOMIC DNA]</scope>
    <source>
        <strain evidence="2 3">SRB007</strain>
    </source>
</reference>
<feature type="transmembrane region" description="Helical" evidence="1">
    <location>
        <begin position="38"/>
        <end position="55"/>
    </location>
</feature>
<name>A0A6I6JBX4_9BACT</name>
<feature type="transmembrane region" description="Helical" evidence="1">
    <location>
        <begin position="7"/>
        <end position="26"/>
    </location>
</feature>
<evidence type="ECO:0000313" key="2">
    <source>
        <dbReference type="EMBL" id="QGY40276.1"/>
    </source>
</evidence>
<proteinExistence type="predicted"/>
<dbReference type="AlphaFoldDB" id="A0A6I6JBX4"/>
<sequence length="233" mass="25340">MKLSDAIVSLAVLAAIGIYFFVPAITEPLGQFSVAHPFIMSFMKFAVLCTLGETLGLRITDKRYVRPGFGLAPRFLVWGFIGIVIHVAFVIFATGTPLVLGQLFSMDLTAEPSFGTQLGIAFSISTLNNLLFAPLFMIAHGVANMHISETGGSFGRFFSAPDISGLLRQMNWDQLWGFVFKKTIPFFWIPAHTITFMLPPEARVLFAAALGVVLGIVLALASLKQRAAVQEPA</sequence>
<keyword evidence="1" id="KW-0472">Membrane</keyword>
<keyword evidence="1" id="KW-0812">Transmembrane</keyword>
<dbReference type="EMBL" id="CP046400">
    <property type="protein sequence ID" value="QGY40276.1"/>
    <property type="molecule type" value="Genomic_DNA"/>
</dbReference>
<organism evidence="2 3">
    <name type="scientific">Pseudodesulfovibrio cashew</name>
    <dbReference type="NCBI Taxonomy" id="2678688"/>
    <lineage>
        <taxon>Bacteria</taxon>
        <taxon>Pseudomonadati</taxon>
        <taxon>Thermodesulfobacteriota</taxon>
        <taxon>Desulfovibrionia</taxon>
        <taxon>Desulfovibrionales</taxon>
        <taxon>Desulfovibrionaceae</taxon>
    </lineage>
</organism>
<accession>A0A6I6JBX4</accession>
<evidence type="ECO:0000313" key="3">
    <source>
        <dbReference type="Proteomes" id="UP000428328"/>
    </source>
</evidence>
<feature type="transmembrane region" description="Helical" evidence="1">
    <location>
        <begin position="75"/>
        <end position="100"/>
    </location>
</feature>
<keyword evidence="3" id="KW-1185">Reference proteome</keyword>
<evidence type="ECO:0000256" key="1">
    <source>
        <dbReference type="SAM" id="Phobius"/>
    </source>
</evidence>